<dbReference type="AlphaFoldDB" id="A0A8E2UR08"/>
<protein>
    <submittedName>
        <fullName evidence="2">Uncharacterized protein</fullName>
    </submittedName>
</protein>
<dbReference type="EMBL" id="PVFZ01000058">
    <property type="protein sequence ID" value="PRF20494.1"/>
    <property type="molecule type" value="Genomic_DNA"/>
</dbReference>
<reference evidence="2 3" key="1">
    <citation type="submission" date="2018-03" db="EMBL/GenBank/DDBJ databases">
        <authorList>
            <person name="Nguyen K."/>
            <person name="Fouts D."/>
            <person name="Sutton G."/>
        </authorList>
    </citation>
    <scope>NUCLEOTIDE SEQUENCE [LARGE SCALE GENOMIC DNA]</scope>
    <source>
        <strain evidence="2 3">AU17135</strain>
    </source>
</reference>
<accession>A0A8E2UR08</accession>
<dbReference type="Proteomes" id="UP000237686">
    <property type="component" value="Unassembled WGS sequence"/>
</dbReference>
<organism evidence="2 3">
    <name type="scientific">Burkholderia multivorans</name>
    <dbReference type="NCBI Taxonomy" id="87883"/>
    <lineage>
        <taxon>Bacteria</taxon>
        <taxon>Pseudomonadati</taxon>
        <taxon>Pseudomonadota</taxon>
        <taxon>Betaproteobacteria</taxon>
        <taxon>Burkholderiales</taxon>
        <taxon>Burkholderiaceae</taxon>
        <taxon>Burkholderia</taxon>
        <taxon>Burkholderia cepacia complex</taxon>
    </lineage>
</organism>
<evidence type="ECO:0000256" key="1">
    <source>
        <dbReference type="SAM" id="MobiDB-lite"/>
    </source>
</evidence>
<gene>
    <name evidence="2" type="ORF">C6P98_21325</name>
</gene>
<name>A0A8E2UR08_9BURK</name>
<evidence type="ECO:0000313" key="3">
    <source>
        <dbReference type="Proteomes" id="UP000237686"/>
    </source>
</evidence>
<sequence>MALPRETAARIQEADRGAPRAPLRRAGRDVRALTASVRTRRRAGGRWAFGVRRSAFGVRRSAFGVRREPRAMSHEPCAVRPSH</sequence>
<feature type="region of interest" description="Disordered" evidence="1">
    <location>
        <begin position="1"/>
        <end position="26"/>
    </location>
</feature>
<comment type="caution">
    <text evidence="2">The sequence shown here is derived from an EMBL/GenBank/DDBJ whole genome shotgun (WGS) entry which is preliminary data.</text>
</comment>
<evidence type="ECO:0000313" key="2">
    <source>
        <dbReference type="EMBL" id="PRF20494.1"/>
    </source>
</evidence>
<proteinExistence type="predicted"/>